<comment type="catalytic activity">
    <reaction evidence="11">
        <text>[Wnt protein]-L-serine + (9Z)-hexadecenoyl-CoA = [Wnt protein]-O-(9Z)-hexadecenoyl-L-serine + CoA</text>
        <dbReference type="Rhea" id="RHEA:45336"/>
        <dbReference type="Rhea" id="RHEA-COMP:11170"/>
        <dbReference type="Rhea" id="RHEA-COMP:11171"/>
        <dbReference type="ChEBI" id="CHEBI:29999"/>
        <dbReference type="ChEBI" id="CHEBI:57287"/>
        <dbReference type="ChEBI" id="CHEBI:61540"/>
        <dbReference type="ChEBI" id="CHEBI:85189"/>
        <dbReference type="EC" id="2.3.1.250"/>
    </reaction>
</comment>
<evidence type="ECO:0000313" key="13">
    <source>
        <dbReference type="EnsemblMetazoa" id="ACHR001937-PA"/>
    </source>
</evidence>
<dbReference type="GO" id="GO:0061355">
    <property type="term" value="P:Wnt protein secretion"/>
    <property type="evidence" value="ECO:0007669"/>
    <property type="project" value="TreeGrafter"/>
</dbReference>
<feature type="transmembrane region" description="Helical" evidence="12">
    <location>
        <begin position="48"/>
        <end position="65"/>
    </location>
</feature>
<evidence type="ECO:0000256" key="11">
    <source>
        <dbReference type="ARBA" id="ARBA00047978"/>
    </source>
</evidence>
<comment type="subcellular location">
    <subcellularLocation>
        <location evidence="1">Membrane</location>
        <topology evidence="1">Multi-pass membrane protein</topology>
    </subcellularLocation>
</comment>
<dbReference type="GO" id="GO:0030258">
    <property type="term" value="P:lipid modification"/>
    <property type="evidence" value="ECO:0007669"/>
    <property type="project" value="TreeGrafter"/>
</dbReference>
<dbReference type="GO" id="GO:1990698">
    <property type="term" value="F:palmitoleoyltransferase activity"/>
    <property type="evidence" value="ECO:0007669"/>
    <property type="project" value="UniProtKB-EC"/>
</dbReference>
<evidence type="ECO:0000256" key="6">
    <source>
        <dbReference type="ARBA" id="ARBA00023136"/>
    </source>
</evidence>
<organism evidence="13 14">
    <name type="scientific">Anopheles christyi</name>
    <dbReference type="NCBI Taxonomy" id="43041"/>
    <lineage>
        <taxon>Eukaryota</taxon>
        <taxon>Metazoa</taxon>
        <taxon>Ecdysozoa</taxon>
        <taxon>Arthropoda</taxon>
        <taxon>Hexapoda</taxon>
        <taxon>Insecta</taxon>
        <taxon>Pterygota</taxon>
        <taxon>Neoptera</taxon>
        <taxon>Endopterygota</taxon>
        <taxon>Diptera</taxon>
        <taxon>Nematocera</taxon>
        <taxon>Culicoidea</taxon>
        <taxon>Culicidae</taxon>
        <taxon>Anophelinae</taxon>
        <taxon>Anopheles</taxon>
    </lineage>
</organism>
<dbReference type="PANTHER" id="PTHR13906:SF12">
    <property type="entry name" value="PROTEIN-SERINE O-PALMITOLEOYLTRANSFERASE PORCUPINE"/>
    <property type="match status" value="1"/>
</dbReference>
<dbReference type="AlphaFoldDB" id="A0A182JTV5"/>
<evidence type="ECO:0000256" key="9">
    <source>
        <dbReference type="ARBA" id="ARBA00038867"/>
    </source>
</evidence>
<evidence type="ECO:0000256" key="3">
    <source>
        <dbReference type="ARBA" id="ARBA00022687"/>
    </source>
</evidence>
<keyword evidence="5 12" id="KW-1133">Transmembrane helix</keyword>
<comment type="similarity">
    <text evidence="8">Belongs to the membrane-bound acyltransferase family. Porcupine subfamily.</text>
</comment>
<evidence type="ECO:0000313" key="14">
    <source>
        <dbReference type="Proteomes" id="UP000075881"/>
    </source>
</evidence>
<dbReference type="GO" id="GO:0016055">
    <property type="term" value="P:Wnt signaling pathway"/>
    <property type="evidence" value="ECO:0007669"/>
    <property type="project" value="UniProtKB-KW"/>
</dbReference>
<reference evidence="14" key="1">
    <citation type="submission" date="2013-03" db="EMBL/GenBank/DDBJ databases">
        <title>The Genome Sequence of Anopheles christyi ACHKN1017.</title>
        <authorList>
            <consortium name="The Broad Institute Genomics Platform"/>
            <person name="Neafsey D.E."/>
            <person name="Besansky N."/>
            <person name="Walker B."/>
            <person name="Young S.K."/>
            <person name="Zeng Q."/>
            <person name="Gargeya S."/>
            <person name="Fitzgerald M."/>
            <person name="Haas B."/>
            <person name="Abouelleil A."/>
            <person name="Allen A.W."/>
            <person name="Alvarado L."/>
            <person name="Arachchi H.M."/>
            <person name="Berlin A.M."/>
            <person name="Chapman S.B."/>
            <person name="Gainer-Dewar J."/>
            <person name="Goldberg J."/>
            <person name="Griggs A."/>
            <person name="Gujja S."/>
            <person name="Hansen M."/>
            <person name="Howarth C."/>
            <person name="Imamovic A."/>
            <person name="Ireland A."/>
            <person name="Larimer J."/>
            <person name="McCowan C."/>
            <person name="Murphy C."/>
            <person name="Pearson M."/>
            <person name="Poon T.W."/>
            <person name="Priest M."/>
            <person name="Roberts A."/>
            <person name="Saif S."/>
            <person name="Shea T."/>
            <person name="Sisk P."/>
            <person name="Sykes S."/>
            <person name="Wortman J."/>
            <person name="Nusbaum C."/>
            <person name="Birren B."/>
        </authorList>
    </citation>
    <scope>NUCLEOTIDE SEQUENCE [LARGE SCALE GENOMIC DNA]</scope>
    <source>
        <strain evidence="14">ACHKN1017</strain>
    </source>
</reference>
<dbReference type="InterPro" id="IPR004299">
    <property type="entry name" value="MBOAT_fam"/>
</dbReference>
<evidence type="ECO:0000256" key="5">
    <source>
        <dbReference type="ARBA" id="ARBA00022989"/>
    </source>
</evidence>
<keyword evidence="4 12" id="KW-0812">Transmembrane</keyword>
<feature type="transmembrane region" description="Helical" evidence="12">
    <location>
        <begin position="360"/>
        <end position="384"/>
    </location>
</feature>
<feature type="transmembrane region" description="Helical" evidence="12">
    <location>
        <begin position="472"/>
        <end position="495"/>
    </location>
</feature>
<keyword evidence="7" id="KW-0012">Acyltransferase</keyword>
<feature type="transmembrane region" description="Helical" evidence="12">
    <location>
        <begin position="404"/>
        <end position="423"/>
    </location>
</feature>
<accession>A0A182JTV5</accession>
<dbReference type="EC" id="2.3.1.250" evidence="9"/>
<feature type="transmembrane region" description="Helical" evidence="12">
    <location>
        <begin position="233"/>
        <end position="252"/>
    </location>
</feature>
<feature type="transmembrane region" description="Helical" evidence="12">
    <location>
        <begin position="77"/>
        <end position="93"/>
    </location>
</feature>
<sequence>MDYYYDDYYDEYYDHPDQAAARLFHRDQSIDVTIKNCIHPSLRFASQYITNFIAINLLFSILVLIVRRIFPTARRSLHLLSCFFGAVLVYSVIDHGFYHFLQLAVSLYVVQWTLYRWLSGSSRYIKTPFIVIAYGIGNLLVSELLEPSPEVWNRIRGTQMILLMKALSLAFDTEENHPLRNQLSVLSYSGYILCPANIVLGPWISFSDYLNIWKPPPSGIEPKHSRSSSGRRILIHVFRIVVSALMAGGFLLTSNCMIDYLLSPITNWKWVRAYGRALSFRTSHYFIGYISQCSMLAAAADWNRAEDEGFVMLPVSSLYRVTSPMAVEFPRSLVQVVTAWNIPMHLWLKRYIFRTTKRPFGTGAAIALTYIISSLLHGLHYRLWLTLLTIGSWTFVEHEVRKKLATIYSACVLVGKCPGSCIVHQHKNNTVFCIVINSLFFALNTFNLIYLGCIFESTEGPPEEAQQDKSMFGSWAELNYASHWLLVFAYLFYFVI</sequence>
<evidence type="ECO:0000256" key="7">
    <source>
        <dbReference type="ARBA" id="ARBA00023315"/>
    </source>
</evidence>
<evidence type="ECO:0000256" key="2">
    <source>
        <dbReference type="ARBA" id="ARBA00022679"/>
    </source>
</evidence>
<keyword evidence="6 12" id="KW-0472">Membrane</keyword>
<dbReference type="EnsemblMetazoa" id="ACHR001937-RA">
    <property type="protein sequence ID" value="ACHR001937-PA"/>
    <property type="gene ID" value="ACHR001937"/>
</dbReference>
<proteinExistence type="inferred from homology"/>
<dbReference type="GO" id="GO:0016020">
    <property type="term" value="C:membrane"/>
    <property type="evidence" value="ECO:0007669"/>
    <property type="project" value="UniProtKB-SubCell"/>
</dbReference>
<name>A0A182JTV5_9DIPT</name>
<dbReference type="Pfam" id="PF03062">
    <property type="entry name" value="MBOAT"/>
    <property type="match status" value="1"/>
</dbReference>
<keyword evidence="2" id="KW-0808">Transferase</keyword>
<dbReference type="STRING" id="43041.A0A182JTV5"/>
<feature type="transmembrane region" description="Helical" evidence="12">
    <location>
        <begin position="430"/>
        <end position="452"/>
    </location>
</feature>
<evidence type="ECO:0000256" key="12">
    <source>
        <dbReference type="SAM" id="Phobius"/>
    </source>
</evidence>
<evidence type="ECO:0000256" key="8">
    <source>
        <dbReference type="ARBA" id="ARBA00038269"/>
    </source>
</evidence>
<evidence type="ECO:0000256" key="10">
    <source>
        <dbReference type="ARBA" id="ARBA00040371"/>
    </source>
</evidence>
<dbReference type="Proteomes" id="UP000075881">
    <property type="component" value="Unassembled WGS sequence"/>
</dbReference>
<feature type="transmembrane region" description="Helical" evidence="12">
    <location>
        <begin position="99"/>
        <end position="118"/>
    </location>
</feature>
<dbReference type="VEuPathDB" id="VectorBase:ACHR001937"/>
<evidence type="ECO:0000256" key="1">
    <source>
        <dbReference type="ARBA" id="ARBA00004141"/>
    </source>
</evidence>
<evidence type="ECO:0000256" key="4">
    <source>
        <dbReference type="ARBA" id="ARBA00022692"/>
    </source>
</evidence>
<protein>
    <recommendedName>
        <fullName evidence="10">Protein-serine O-palmitoleoyltransferase porcupine</fullName>
        <ecNumber evidence="9">2.3.1.250</ecNumber>
    </recommendedName>
</protein>
<keyword evidence="3" id="KW-0879">Wnt signaling pathway</keyword>
<dbReference type="InterPro" id="IPR049941">
    <property type="entry name" value="LPLAT_7/PORCN-like"/>
</dbReference>
<reference evidence="13" key="2">
    <citation type="submission" date="2020-05" db="UniProtKB">
        <authorList>
            <consortium name="EnsemblMetazoa"/>
        </authorList>
    </citation>
    <scope>IDENTIFICATION</scope>
    <source>
        <strain evidence="13">ACHKN1017</strain>
    </source>
</reference>
<dbReference type="PANTHER" id="PTHR13906">
    <property type="entry name" value="PORCUPINE"/>
    <property type="match status" value="1"/>
</dbReference>
<dbReference type="GO" id="GO:0005783">
    <property type="term" value="C:endoplasmic reticulum"/>
    <property type="evidence" value="ECO:0007669"/>
    <property type="project" value="TreeGrafter"/>
</dbReference>
<dbReference type="GO" id="GO:0017147">
    <property type="term" value="F:Wnt-protein binding"/>
    <property type="evidence" value="ECO:0007669"/>
    <property type="project" value="TreeGrafter"/>
</dbReference>
<keyword evidence="14" id="KW-1185">Reference proteome</keyword>